<comment type="catalytic activity">
    <reaction evidence="4">
        <text>(S)-4-amino-5-oxopentanoate + tRNA(Glu) + NADP(+) = L-glutamyl-tRNA(Glu) + NADPH + H(+)</text>
        <dbReference type="Rhea" id="RHEA:12344"/>
        <dbReference type="Rhea" id="RHEA-COMP:9663"/>
        <dbReference type="Rhea" id="RHEA-COMP:9680"/>
        <dbReference type="ChEBI" id="CHEBI:15378"/>
        <dbReference type="ChEBI" id="CHEBI:57501"/>
        <dbReference type="ChEBI" id="CHEBI:57783"/>
        <dbReference type="ChEBI" id="CHEBI:58349"/>
        <dbReference type="ChEBI" id="CHEBI:78442"/>
        <dbReference type="ChEBI" id="CHEBI:78520"/>
        <dbReference type="EC" id="1.2.1.70"/>
    </reaction>
</comment>
<gene>
    <name evidence="4 7" type="primary">hemA</name>
    <name evidence="7" type="ORF">ACFO0P_00575</name>
</gene>
<comment type="domain">
    <text evidence="4">Possesses an unusual extended V-shaped dimeric structure with each monomer consisting of three distinct domains arranged along a curved 'spinal' alpha-helix. The N-terminal catalytic domain specifically recognizes the glutamate moiety of the substrate. The second domain is the NADPH-binding domain, and the third C-terminal domain is responsible for dimerization.</text>
</comment>
<dbReference type="SUPFAM" id="SSF51735">
    <property type="entry name" value="NAD(P)-binding Rossmann-fold domains"/>
    <property type="match status" value="1"/>
</dbReference>
<dbReference type="Pfam" id="PF05201">
    <property type="entry name" value="GlutR_N"/>
    <property type="match status" value="1"/>
</dbReference>
<dbReference type="PANTHER" id="PTHR43013">
    <property type="entry name" value="GLUTAMYL-TRNA REDUCTASE"/>
    <property type="match status" value="1"/>
</dbReference>
<dbReference type="Pfam" id="PF01488">
    <property type="entry name" value="Shikimate_DH"/>
    <property type="match status" value="1"/>
</dbReference>
<feature type="binding site" evidence="4">
    <location>
        <begin position="198"/>
        <end position="203"/>
    </location>
    <ligand>
        <name>NADP(+)</name>
        <dbReference type="ChEBI" id="CHEBI:58349"/>
    </ligand>
</feature>
<dbReference type="NCBIfam" id="TIGR01035">
    <property type="entry name" value="hemA"/>
    <property type="match status" value="1"/>
</dbReference>
<dbReference type="InterPro" id="IPR000343">
    <property type="entry name" value="4pyrrol_synth_GluRdtase"/>
</dbReference>
<keyword evidence="3 4" id="KW-0627">Porphyrin biosynthesis</keyword>
<sequence>MTASCPTALRLRPAHFQDQLDLAVVGLNHTTAPVAVRERAAVREGEQEALLSHLRRHAREVMLLSTCNRTEVYMSGIQGDPQSAFEGAWGHRLSEHLYVHRGHEAAAHLYRVAAGLDSLVIGETQIQGQVKRAWQDASKRRDTGALLNKAAQGALAAGKRVRFETGLSDRVVSVSSAAVELAQGIFGDLSGRTALIVGAGETAELTLTHLRAAGVGDVIVVNRTEERARALAERVGGRACASEMLHEVLPEADVVIASSAAPHYVLRPDGMAAALQGRERPMFLIDISVPRILDPAIAGVPGAHLYNLDDLQAIVQRNLASRRAALPQAEQIVEEGVAELERWSAFREARLAALADSPSAALASD</sequence>
<dbReference type="PROSITE" id="PS00747">
    <property type="entry name" value="GLUTR"/>
    <property type="match status" value="1"/>
</dbReference>
<dbReference type="Gene3D" id="3.30.460.30">
    <property type="entry name" value="Glutamyl-tRNA reductase, N-terminal domain"/>
    <property type="match status" value="1"/>
</dbReference>
<dbReference type="InterPro" id="IPR036343">
    <property type="entry name" value="GluRdtase_N_sf"/>
</dbReference>
<feature type="binding site" evidence="4">
    <location>
        <begin position="123"/>
        <end position="125"/>
    </location>
    <ligand>
        <name>substrate</name>
    </ligand>
</feature>
<evidence type="ECO:0000256" key="1">
    <source>
        <dbReference type="ARBA" id="ARBA00022857"/>
    </source>
</evidence>
<comment type="subunit">
    <text evidence="4">Homodimer.</text>
</comment>
<comment type="similarity">
    <text evidence="4">Belongs to the glutamyl-tRNA reductase family.</text>
</comment>
<feature type="site" description="Important for activity" evidence="4">
    <location>
        <position position="108"/>
    </location>
</feature>
<name>A0ABV8Y2R3_9DEIO</name>
<keyword evidence="8" id="KW-1185">Reference proteome</keyword>
<dbReference type="PIRSF" id="PIRSF000445">
    <property type="entry name" value="4pyrrol_synth_GluRdtase"/>
    <property type="match status" value="1"/>
</dbReference>
<dbReference type="CDD" id="cd05213">
    <property type="entry name" value="NAD_bind_Glutamyl_tRNA_reduct"/>
    <property type="match status" value="1"/>
</dbReference>
<dbReference type="InterPro" id="IPR036291">
    <property type="entry name" value="NAD(P)-bd_dom_sf"/>
</dbReference>
<comment type="caution">
    <text evidence="7">The sequence shown here is derived from an EMBL/GenBank/DDBJ whole genome shotgun (WGS) entry which is preliminary data.</text>
</comment>
<dbReference type="EMBL" id="JBHSEG010000001">
    <property type="protein sequence ID" value="MFC4452263.1"/>
    <property type="molecule type" value="Genomic_DNA"/>
</dbReference>
<comment type="miscellaneous">
    <text evidence="4">During catalysis, the active site Cys acts as a nucleophile attacking the alpha-carbonyl group of tRNA-bound glutamate with the formation of a thioester intermediate between enzyme and glutamate, and the concomitant release of tRNA(Glu). The thioester intermediate is finally reduced by direct hydride transfer from NADPH, to form the product GSA.</text>
</comment>
<dbReference type="HAMAP" id="MF_00087">
    <property type="entry name" value="Glu_tRNA_reductase"/>
    <property type="match status" value="1"/>
</dbReference>
<dbReference type="RefSeq" id="WP_380129703.1">
    <property type="nucleotide sequence ID" value="NZ_JBHSEG010000001.1"/>
</dbReference>
<dbReference type="InterPro" id="IPR006151">
    <property type="entry name" value="Shikm_DH/Glu-tRNA_Rdtase"/>
</dbReference>
<feature type="binding site" evidence="4">
    <location>
        <begin position="66"/>
        <end position="69"/>
    </location>
    <ligand>
        <name>substrate</name>
    </ligand>
</feature>
<dbReference type="EC" id="1.2.1.70" evidence="4"/>
<comment type="function">
    <text evidence="4">Catalyzes the NADPH-dependent reduction of glutamyl-tRNA(Glu) to glutamate 1-semialdehyde (GSA).</text>
</comment>
<evidence type="ECO:0000259" key="5">
    <source>
        <dbReference type="Pfam" id="PF01488"/>
    </source>
</evidence>
<dbReference type="GO" id="GO:0008883">
    <property type="term" value="F:glutamyl-tRNA reductase activity"/>
    <property type="evidence" value="ECO:0007669"/>
    <property type="project" value="UniProtKB-EC"/>
</dbReference>
<proteinExistence type="inferred from homology"/>
<feature type="binding site" evidence="4">
    <location>
        <position position="129"/>
    </location>
    <ligand>
        <name>substrate</name>
    </ligand>
</feature>
<dbReference type="SUPFAM" id="SSF69742">
    <property type="entry name" value="Glutamyl tRNA-reductase catalytic, N-terminal domain"/>
    <property type="match status" value="1"/>
</dbReference>
<dbReference type="InterPro" id="IPR015895">
    <property type="entry name" value="4pyrrol_synth_GluRdtase_N"/>
</dbReference>
<feature type="active site" description="Nucleophile" evidence="4">
    <location>
        <position position="67"/>
    </location>
</feature>
<organism evidence="7 8">
    <name type="scientific">Deinococcus sonorensis</name>
    <dbReference type="NCBI Taxonomy" id="309891"/>
    <lineage>
        <taxon>Bacteria</taxon>
        <taxon>Thermotogati</taxon>
        <taxon>Deinococcota</taxon>
        <taxon>Deinococci</taxon>
        <taxon>Deinococcales</taxon>
        <taxon>Deinococcaceae</taxon>
        <taxon>Deinococcus</taxon>
    </lineage>
</organism>
<feature type="domain" description="Glutamyl-tRNA reductase N-terminal" evidence="6">
    <location>
        <begin position="25"/>
        <end position="165"/>
    </location>
</feature>
<dbReference type="Gene3D" id="3.40.50.720">
    <property type="entry name" value="NAD(P)-binding Rossmann-like Domain"/>
    <property type="match status" value="1"/>
</dbReference>
<evidence type="ECO:0000256" key="2">
    <source>
        <dbReference type="ARBA" id="ARBA00023002"/>
    </source>
</evidence>
<feature type="binding site" evidence="4">
    <location>
        <position position="118"/>
    </location>
    <ligand>
        <name>substrate</name>
    </ligand>
</feature>
<comment type="pathway">
    <text evidence="4">Porphyrin-containing compound metabolism; protoporphyrin-IX biosynthesis; 5-aminolevulinate from L-glutamyl-tRNA(Glu): step 1/2.</text>
</comment>
<protein>
    <recommendedName>
        <fullName evidence="4">Glutamyl-tRNA reductase</fullName>
        <shortName evidence="4">GluTR</shortName>
        <ecNumber evidence="4">1.2.1.70</ecNumber>
    </recommendedName>
</protein>
<keyword evidence="2 4" id="KW-0560">Oxidoreductase</keyword>
<dbReference type="InterPro" id="IPR018214">
    <property type="entry name" value="GluRdtase_CS"/>
</dbReference>
<keyword evidence="1 4" id="KW-0521">NADP</keyword>
<accession>A0ABV8Y2R3</accession>
<evidence type="ECO:0000256" key="4">
    <source>
        <dbReference type="HAMAP-Rule" id="MF_00087"/>
    </source>
</evidence>
<dbReference type="Proteomes" id="UP001595939">
    <property type="component" value="Unassembled WGS sequence"/>
</dbReference>
<evidence type="ECO:0000259" key="6">
    <source>
        <dbReference type="Pfam" id="PF05201"/>
    </source>
</evidence>
<evidence type="ECO:0000256" key="3">
    <source>
        <dbReference type="ARBA" id="ARBA00023244"/>
    </source>
</evidence>
<feature type="domain" description="Quinate/shikimate 5-dehydrogenase/glutamyl-tRNA reductase" evidence="5">
    <location>
        <begin position="180"/>
        <end position="314"/>
    </location>
</feature>
<reference evidence="8" key="1">
    <citation type="journal article" date="2019" name="Int. J. Syst. Evol. Microbiol.">
        <title>The Global Catalogue of Microorganisms (GCM) 10K type strain sequencing project: providing services to taxonomists for standard genome sequencing and annotation.</title>
        <authorList>
            <consortium name="The Broad Institute Genomics Platform"/>
            <consortium name="The Broad Institute Genome Sequencing Center for Infectious Disease"/>
            <person name="Wu L."/>
            <person name="Ma J."/>
        </authorList>
    </citation>
    <scope>NUCLEOTIDE SEQUENCE [LARGE SCALE GENOMIC DNA]</scope>
    <source>
        <strain evidence="8">CCUG 39970</strain>
    </source>
</reference>
<evidence type="ECO:0000313" key="8">
    <source>
        <dbReference type="Proteomes" id="UP001595939"/>
    </source>
</evidence>
<evidence type="ECO:0000313" key="7">
    <source>
        <dbReference type="EMBL" id="MFC4452263.1"/>
    </source>
</evidence>
<dbReference type="PANTHER" id="PTHR43013:SF1">
    <property type="entry name" value="GLUTAMYL-TRNA REDUCTASE"/>
    <property type="match status" value="1"/>
</dbReference>